<dbReference type="PANTHER" id="PTHR47540:SF2">
    <property type="entry name" value="ZN(II)2CYS6 TRANSCRIPTION FACTOR (EUROFUNG)"/>
    <property type="match status" value="1"/>
</dbReference>
<dbReference type="GO" id="GO:0000981">
    <property type="term" value="F:DNA-binding transcription factor activity, RNA polymerase II-specific"/>
    <property type="evidence" value="ECO:0007669"/>
    <property type="project" value="InterPro"/>
</dbReference>
<evidence type="ECO:0000256" key="4">
    <source>
        <dbReference type="ARBA" id="ARBA00023163"/>
    </source>
</evidence>
<dbReference type="STRING" id="1442371.A0A0D2J148"/>
<organism evidence="8 9">
    <name type="scientific">Fonsecaea multimorphosa CBS 102226</name>
    <dbReference type="NCBI Taxonomy" id="1442371"/>
    <lineage>
        <taxon>Eukaryota</taxon>
        <taxon>Fungi</taxon>
        <taxon>Dikarya</taxon>
        <taxon>Ascomycota</taxon>
        <taxon>Pezizomycotina</taxon>
        <taxon>Eurotiomycetes</taxon>
        <taxon>Chaetothyriomycetidae</taxon>
        <taxon>Chaetothyriales</taxon>
        <taxon>Herpotrichiellaceae</taxon>
        <taxon>Fonsecaea</taxon>
    </lineage>
</organism>
<keyword evidence="5" id="KW-0539">Nucleus</keyword>
<feature type="region of interest" description="Disordered" evidence="6">
    <location>
        <begin position="160"/>
        <end position="201"/>
    </location>
</feature>
<evidence type="ECO:0000256" key="1">
    <source>
        <dbReference type="ARBA" id="ARBA00004123"/>
    </source>
</evidence>
<keyword evidence="2" id="KW-0805">Transcription regulation</keyword>
<name>A0A0D2J148_9EURO</name>
<evidence type="ECO:0000256" key="2">
    <source>
        <dbReference type="ARBA" id="ARBA00023015"/>
    </source>
</evidence>
<dbReference type="GeneID" id="27707320"/>
<evidence type="ECO:0000256" key="3">
    <source>
        <dbReference type="ARBA" id="ARBA00023125"/>
    </source>
</evidence>
<keyword evidence="9" id="KW-1185">Reference proteome</keyword>
<dbReference type="PROSITE" id="PS50048">
    <property type="entry name" value="ZN2_CY6_FUNGAL_2"/>
    <property type="match status" value="1"/>
</dbReference>
<evidence type="ECO:0000313" key="8">
    <source>
        <dbReference type="EMBL" id="KIY03107.1"/>
    </source>
</evidence>
<evidence type="ECO:0000313" key="9">
    <source>
        <dbReference type="Proteomes" id="UP000053411"/>
    </source>
</evidence>
<feature type="compositionally biased region" description="Basic residues" evidence="6">
    <location>
        <begin position="18"/>
        <end position="28"/>
    </location>
</feature>
<dbReference type="GO" id="GO:0045944">
    <property type="term" value="P:positive regulation of transcription by RNA polymerase II"/>
    <property type="evidence" value="ECO:0007669"/>
    <property type="project" value="TreeGrafter"/>
</dbReference>
<gene>
    <name evidence="8" type="ORF">Z520_01574</name>
</gene>
<feature type="domain" description="Zn(2)-C6 fungal-type" evidence="7">
    <location>
        <begin position="32"/>
        <end position="61"/>
    </location>
</feature>
<dbReference type="Proteomes" id="UP000053411">
    <property type="component" value="Unassembled WGS sequence"/>
</dbReference>
<dbReference type="GO" id="GO:0008270">
    <property type="term" value="F:zinc ion binding"/>
    <property type="evidence" value="ECO:0007669"/>
    <property type="project" value="InterPro"/>
</dbReference>
<dbReference type="SUPFAM" id="SSF57701">
    <property type="entry name" value="Zn2/Cys6 DNA-binding domain"/>
    <property type="match status" value="1"/>
</dbReference>
<feature type="compositionally biased region" description="Low complexity" evidence="6">
    <location>
        <begin position="167"/>
        <end position="199"/>
    </location>
</feature>
<dbReference type="VEuPathDB" id="FungiDB:Z520_01574"/>
<dbReference type="GO" id="GO:0005634">
    <property type="term" value="C:nucleus"/>
    <property type="evidence" value="ECO:0007669"/>
    <property type="project" value="UniProtKB-SubCell"/>
</dbReference>
<proteinExistence type="predicted"/>
<sequence length="341" mass="37690">MKTLKPATKPSGNAKTTSKPRRRTSRGRTSRACDRCRLKKAKCDGDQACKLCRATDSECVYSARRREARNYYYQMREVTDLALQKLYWACRRRTGFPGDIPDESNGEVSTIDILKGLGLWRPSLDESNFPGEVEQAAHTFHNKGRGQRRLQAIIARDELEEVEKQSDASTGSSPSSPRTSNAGVAVTRTNTTGNSTNTSLPLELESEVPTLCEDMDMKRQFEIASSLSPAPRSANHSSKRAFSHDEQPFLRETLMEPQLDVDAFVDMSLCTSPVPQSSPPFYGQSMTFSMPALSTLPAMATLPQFPYGQSPHQPSRDALFDSYLSVWPGSTVAAHRAAPTG</sequence>
<dbReference type="SMART" id="SM00066">
    <property type="entry name" value="GAL4"/>
    <property type="match status" value="1"/>
</dbReference>
<dbReference type="CDD" id="cd00067">
    <property type="entry name" value="GAL4"/>
    <property type="match status" value="1"/>
</dbReference>
<protein>
    <recommendedName>
        <fullName evidence="7">Zn(2)-C6 fungal-type domain-containing protein</fullName>
    </recommendedName>
</protein>
<feature type="region of interest" description="Disordered" evidence="6">
    <location>
        <begin position="1"/>
        <end position="28"/>
    </location>
</feature>
<evidence type="ECO:0000256" key="5">
    <source>
        <dbReference type="ARBA" id="ARBA00023242"/>
    </source>
</evidence>
<dbReference type="AlphaFoldDB" id="A0A0D2J148"/>
<evidence type="ECO:0000259" key="7">
    <source>
        <dbReference type="PROSITE" id="PS50048"/>
    </source>
</evidence>
<dbReference type="PROSITE" id="PS00463">
    <property type="entry name" value="ZN2_CY6_FUNGAL_1"/>
    <property type="match status" value="1"/>
</dbReference>
<dbReference type="InterPro" id="IPR036864">
    <property type="entry name" value="Zn2-C6_fun-type_DNA-bd_sf"/>
</dbReference>
<dbReference type="Gene3D" id="4.10.240.10">
    <property type="entry name" value="Zn(2)-C6 fungal-type DNA-binding domain"/>
    <property type="match status" value="1"/>
</dbReference>
<keyword evidence="4" id="KW-0804">Transcription</keyword>
<dbReference type="InterPro" id="IPR051711">
    <property type="entry name" value="Stress_Response_Reg"/>
</dbReference>
<dbReference type="PANTHER" id="PTHR47540">
    <property type="entry name" value="THIAMINE REPRESSIBLE GENES REGULATORY PROTEIN THI5"/>
    <property type="match status" value="1"/>
</dbReference>
<dbReference type="InterPro" id="IPR001138">
    <property type="entry name" value="Zn2Cys6_DnaBD"/>
</dbReference>
<dbReference type="EMBL" id="KN848063">
    <property type="protein sequence ID" value="KIY03107.1"/>
    <property type="molecule type" value="Genomic_DNA"/>
</dbReference>
<dbReference type="OrthoDB" id="9986881at2759"/>
<keyword evidence="3" id="KW-0238">DNA-binding</keyword>
<dbReference type="GO" id="GO:0043565">
    <property type="term" value="F:sequence-specific DNA binding"/>
    <property type="evidence" value="ECO:0007669"/>
    <property type="project" value="TreeGrafter"/>
</dbReference>
<reference evidence="8 9" key="1">
    <citation type="submission" date="2015-01" db="EMBL/GenBank/DDBJ databases">
        <title>The Genome Sequence of Fonsecaea multimorphosa CBS 102226.</title>
        <authorList>
            <consortium name="The Broad Institute Genomics Platform"/>
            <person name="Cuomo C."/>
            <person name="de Hoog S."/>
            <person name="Gorbushina A."/>
            <person name="Stielow B."/>
            <person name="Teixiera M."/>
            <person name="Abouelleil A."/>
            <person name="Chapman S.B."/>
            <person name="Priest M."/>
            <person name="Young S.K."/>
            <person name="Wortman J."/>
            <person name="Nusbaum C."/>
            <person name="Birren B."/>
        </authorList>
    </citation>
    <scope>NUCLEOTIDE SEQUENCE [LARGE SCALE GENOMIC DNA]</scope>
    <source>
        <strain evidence="8 9">CBS 102226</strain>
    </source>
</reference>
<evidence type="ECO:0000256" key="6">
    <source>
        <dbReference type="SAM" id="MobiDB-lite"/>
    </source>
</evidence>
<accession>A0A0D2J148</accession>
<comment type="subcellular location">
    <subcellularLocation>
        <location evidence="1">Nucleus</location>
    </subcellularLocation>
</comment>
<dbReference type="RefSeq" id="XP_016637229.1">
    <property type="nucleotide sequence ID" value="XM_016772090.1"/>
</dbReference>
<dbReference type="Pfam" id="PF00172">
    <property type="entry name" value="Zn_clus"/>
    <property type="match status" value="1"/>
</dbReference>